<evidence type="ECO:0000313" key="1">
    <source>
        <dbReference type="EMBL" id="ODR88372.1"/>
    </source>
</evidence>
<organism evidence="1 2">
    <name type="scientific">Sinorhizobium alkalisoli</name>
    <dbReference type="NCBI Taxonomy" id="1752398"/>
    <lineage>
        <taxon>Bacteria</taxon>
        <taxon>Pseudomonadati</taxon>
        <taxon>Pseudomonadota</taxon>
        <taxon>Alphaproteobacteria</taxon>
        <taxon>Hyphomicrobiales</taxon>
        <taxon>Rhizobiaceae</taxon>
        <taxon>Sinorhizobium/Ensifer group</taxon>
        <taxon>Sinorhizobium</taxon>
    </lineage>
</organism>
<keyword evidence="2" id="KW-1185">Reference proteome</keyword>
<dbReference type="EMBL" id="LYBW01000065">
    <property type="protein sequence ID" value="ODR88372.1"/>
    <property type="molecule type" value="Genomic_DNA"/>
</dbReference>
<name>A0A1E3V422_9HYPH</name>
<dbReference type="AlphaFoldDB" id="A0A1E3V422"/>
<accession>A0A1E3V422</accession>
<gene>
    <name evidence="1" type="ORF">A8M32_25550</name>
</gene>
<protein>
    <submittedName>
        <fullName evidence="1">Uncharacterized protein</fullName>
    </submittedName>
</protein>
<evidence type="ECO:0000313" key="2">
    <source>
        <dbReference type="Proteomes" id="UP000094342"/>
    </source>
</evidence>
<comment type="caution">
    <text evidence="1">The sequence shown here is derived from an EMBL/GenBank/DDBJ whole genome shotgun (WGS) entry which is preliminary data.</text>
</comment>
<proteinExistence type="predicted"/>
<dbReference type="Proteomes" id="UP000094342">
    <property type="component" value="Unassembled WGS sequence"/>
</dbReference>
<sequence>MVEMVEQAMSLMEWLFGRPETSRNVRVLAHRPENRTRFRKARCADSKSYSDLCASEKTRGAVEGRPVLTGAPIKTVPRVAAVAPKEAEPISKEEWDRLLLGQTLVDTLVPHARNPAPFSTHELGYFTNKWIAAMSEDDRRVLSEILMRNRGKRDFNRRHG</sequence>
<reference evidence="2" key="1">
    <citation type="submission" date="2016-05" db="EMBL/GenBank/DDBJ databases">
        <authorList>
            <person name="Li Y."/>
        </authorList>
    </citation>
    <scope>NUCLEOTIDE SEQUENCE [LARGE SCALE GENOMIC DNA]</scope>
    <source>
        <strain evidence="2">YIC4027</strain>
    </source>
</reference>